<dbReference type="InterPro" id="IPR028974">
    <property type="entry name" value="TSP_type-3_rpt"/>
</dbReference>
<evidence type="ECO:0000313" key="4">
    <source>
        <dbReference type="Proteomes" id="UP001589773"/>
    </source>
</evidence>
<dbReference type="InterPro" id="IPR024447">
    <property type="entry name" value="YXWGXW_rpt"/>
</dbReference>
<dbReference type="EMBL" id="JBHLWP010000009">
    <property type="protein sequence ID" value="MFC0251661.1"/>
    <property type="molecule type" value="Genomic_DNA"/>
</dbReference>
<gene>
    <name evidence="3" type="ORF">ACFFJK_07145</name>
</gene>
<comment type="caution">
    <text evidence="3">The sequence shown here is derived from an EMBL/GenBank/DDBJ whole genome shotgun (WGS) entry which is preliminary data.</text>
</comment>
<dbReference type="Pfam" id="PF12779">
    <property type="entry name" value="WXXGXW"/>
    <property type="match status" value="2"/>
</dbReference>
<organism evidence="3 4">
    <name type="scientific">Massilia consociata</name>
    <dbReference type="NCBI Taxonomy" id="760117"/>
    <lineage>
        <taxon>Bacteria</taxon>
        <taxon>Pseudomonadati</taxon>
        <taxon>Pseudomonadota</taxon>
        <taxon>Betaproteobacteria</taxon>
        <taxon>Burkholderiales</taxon>
        <taxon>Oxalobacteraceae</taxon>
        <taxon>Telluria group</taxon>
        <taxon>Massilia</taxon>
    </lineage>
</organism>
<keyword evidence="2" id="KW-0732">Signal</keyword>
<evidence type="ECO:0000256" key="2">
    <source>
        <dbReference type="SAM" id="SignalP"/>
    </source>
</evidence>
<feature type="compositionally biased region" description="Basic and acidic residues" evidence="1">
    <location>
        <begin position="162"/>
        <end position="198"/>
    </location>
</feature>
<evidence type="ECO:0000313" key="3">
    <source>
        <dbReference type="EMBL" id="MFC0251661.1"/>
    </source>
</evidence>
<proteinExistence type="predicted"/>
<reference evidence="3 4" key="1">
    <citation type="submission" date="2024-09" db="EMBL/GenBank/DDBJ databases">
        <authorList>
            <person name="Sun Q."/>
            <person name="Mori K."/>
        </authorList>
    </citation>
    <scope>NUCLEOTIDE SEQUENCE [LARGE SCALE GENOMIC DNA]</scope>
    <source>
        <strain evidence="3 4">CCM 7792</strain>
    </source>
</reference>
<dbReference type="SUPFAM" id="SSF103647">
    <property type="entry name" value="TSP type-3 repeat"/>
    <property type="match status" value="1"/>
</dbReference>
<keyword evidence="4" id="KW-1185">Reference proteome</keyword>
<dbReference type="Gene3D" id="4.10.1080.10">
    <property type="entry name" value="TSP type-3 repeat"/>
    <property type="match status" value="1"/>
</dbReference>
<dbReference type="RefSeq" id="WP_379678490.1">
    <property type="nucleotide sequence ID" value="NZ_JBHLWP010000009.1"/>
</dbReference>
<feature type="signal peptide" evidence="2">
    <location>
        <begin position="1"/>
        <end position="27"/>
    </location>
</feature>
<sequence>MKRTLSLALTAAGIVFGAAFAPLPAMAQTDFQLVISSGPPAPVYERVPGPRHGYVWAPGYWEWRGHRHAWVPGHYVAARPGYVYAPPRWYQRHGGWYMEPARWTPHGRDRNRNGVPDRFERRGHDPVYAGGYYRDGYYRDGYRDGYRYDGYRYDRNRDGIPDRYERRGYRDSDRDGVPNRYDRDRDGDGVPNRWDERPNNPYRR</sequence>
<evidence type="ECO:0008006" key="5">
    <source>
        <dbReference type="Google" id="ProtNLM"/>
    </source>
</evidence>
<accession>A0ABV6FE28</accession>
<feature type="chain" id="PRO_5046476564" description="YXWGXW repeat-containing protein" evidence="2">
    <location>
        <begin position="28"/>
        <end position="204"/>
    </location>
</feature>
<feature type="region of interest" description="Disordered" evidence="1">
    <location>
        <begin position="162"/>
        <end position="204"/>
    </location>
</feature>
<evidence type="ECO:0000256" key="1">
    <source>
        <dbReference type="SAM" id="MobiDB-lite"/>
    </source>
</evidence>
<protein>
    <recommendedName>
        <fullName evidence="5">YXWGXW repeat-containing protein</fullName>
    </recommendedName>
</protein>
<dbReference type="Proteomes" id="UP001589773">
    <property type="component" value="Unassembled WGS sequence"/>
</dbReference>
<name>A0ABV6FE28_9BURK</name>